<dbReference type="GO" id="GO:0008480">
    <property type="term" value="F:sarcosine dehydrogenase activity"/>
    <property type="evidence" value="ECO:0007669"/>
    <property type="project" value="TreeGrafter"/>
</dbReference>
<feature type="domain" description="FAD dependent oxidoreductase" evidence="1">
    <location>
        <begin position="164"/>
        <end position="297"/>
    </location>
</feature>
<accession>A0A922MNM0</accession>
<comment type="caution">
    <text evidence="2">The sequence shown here is derived from an EMBL/GenBank/DDBJ whole genome shotgun (WGS) entry which is preliminary data.</text>
</comment>
<dbReference type="PANTHER" id="PTHR13847:SF200">
    <property type="entry name" value="SARCOSINE DEHYDROGENASE, MITOCHONDRIAL"/>
    <property type="match status" value="1"/>
</dbReference>
<dbReference type="InterPro" id="IPR006076">
    <property type="entry name" value="FAD-dep_OxRdtase"/>
</dbReference>
<dbReference type="Gene3D" id="3.30.9.10">
    <property type="entry name" value="D-Amino Acid Oxidase, subunit A, domain 2"/>
    <property type="match status" value="2"/>
</dbReference>
<dbReference type="GO" id="GO:0005759">
    <property type="term" value="C:mitochondrial matrix"/>
    <property type="evidence" value="ECO:0007669"/>
    <property type="project" value="TreeGrafter"/>
</dbReference>
<organism evidence="2 3">
    <name type="scientific">Spodoptera exigua</name>
    <name type="common">Beet armyworm</name>
    <name type="synonym">Noctua fulgens</name>
    <dbReference type="NCBI Taxonomy" id="7107"/>
    <lineage>
        <taxon>Eukaryota</taxon>
        <taxon>Metazoa</taxon>
        <taxon>Ecdysozoa</taxon>
        <taxon>Arthropoda</taxon>
        <taxon>Hexapoda</taxon>
        <taxon>Insecta</taxon>
        <taxon>Pterygota</taxon>
        <taxon>Neoptera</taxon>
        <taxon>Endopterygota</taxon>
        <taxon>Lepidoptera</taxon>
        <taxon>Glossata</taxon>
        <taxon>Ditrysia</taxon>
        <taxon>Noctuoidea</taxon>
        <taxon>Noctuidae</taxon>
        <taxon>Amphipyrinae</taxon>
        <taxon>Spodoptera</taxon>
    </lineage>
</organism>
<dbReference type="AlphaFoldDB" id="A0A922MNM0"/>
<evidence type="ECO:0000313" key="3">
    <source>
        <dbReference type="Proteomes" id="UP000814243"/>
    </source>
</evidence>
<feature type="domain" description="FAD dependent oxidoreductase" evidence="1">
    <location>
        <begin position="53"/>
        <end position="162"/>
    </location>
</feature>
<dbReference type="GO" id="GO:1901053">
    <property type="term" value="P:sarcosine catabolic process"/>
    <property type="evidence" value="ECO:0007669"/>
    <property type="project" value="TreeGrafter"/>
</dbReference>
<proteinExistence type="predicted"/>
<dbReference type="EMBL" id="JACEFF010000298">
    <property type="protein sequence ID" value="KAH9639938.1"/>
    <property type="molecule type" value="Genomic_DNA"/>
</dbReference>
<gene>
    <name evidence="2" type="ORF">HF086_002852</name>
</gene>
<evidence type="ECO:0000259" key="1">
    <source>
        <dbReference type="Pfam" id="PF01266"/>
    </source>
</evidence>
<reference evidence="2" key="1">
    <citation type="journal article" date="2021" name="G3 (Bethesda)">
        <title>Genome and transcriptome analysis of the beet armyworm Spodoptera exigua reveals targets for pest control. .</title>
        <authorList>
            <person name="Simon S."/>
            <person name="Breeschoten T."/>
            <person name="Jansen H.J."/>
            <person name="Dirks R.P."/>
            <person name="Schranz M.E."/>
            <person name="Ros V.I.D."/>
        </authorList>
    </citation>
    <scope>NUCLEOTIDE SEQUENCE</scope>
    <source>
        <strain evidence="2">TB_SE_WUR_2020</strain>
    </source>
</reference>
<dbReference type="Proteomes" id="UP000814243">
    <property type="component" value="Unassembled WGS sequence"/>
</dbReference>
<name>A0A922MNM0_SPOEX</name>
<dbReference type="Pfam" id="PF01266">
    <property type="entry name" value="DAO"/>
    <property type="match status" value="2"/>
</dbReference>
<dbReference type="Gene3D" id="3.50.50.60">
    <property type="entry name" value="FAD/NAD(P)-binding domain"/>
    <property type="match status" value="2"/>
</dbReference>
<evidence type="ECO:0000313" key="2">
    <source>
        <dbReference type="EMBL" id="KAH9639938.1"/>
    </source>
</evidence>
<dbReference type="InterPro" id="IPR036188">
    <property type="entry name" value="FAD/NAD-bd_sf"/>
</dbReference>
<dbReference type="PANTHER" id="PTHR13847">
    <property type="entry name" value="SARCOSINE DEHYDROGENASE-RELATED"/>
    <property type="match status" value="1"/>
</dbReference>
<sequence length="304" mass="33682">MFKIVRDSAIRNKAANYLKNFRLEKRFLATQQEVVSSADVVIIGLVWSLRPCDLEVKLLRDSRKVYSTLEEETGDHAGWTNNGGMFISRSKVRTQEYLRLHTLGKALNIPSEVLSPTDAQKKFPLLDPSVFQMALYASEDGTIDPSMACNALVKVALKNGGKHAYVVMDATPEIRGGPNIRDHDVDLYIKVQGESCQVGGYESNPHMLDQVPDNLQFHLYELDWDVFGIHMTSATSLCPKLSTVGVKSTVCGPESFTPDHKPLLGEDPNVFGLYHNCGYNSAGMMFSAGCGIQMAEWIVTGRYG</sequence>
<protein>
    <recommendedName>
        <fullName evidence="1">FAD dependent oxidoreductase domain-containing protein</fullName>
    </recommendedName>
</protein>
<dbReference type="SUPFAM" id="SSF51905">
    <property type="entry name" value="FAD/NAD(P)-binding domain"/>
    <property type="match status" value="1"/>
</dbReference>
<dbReference type="SUPFAM" id="SSF54373">
    <property type="entry name" value="FAD-linked reductases, C-terminal domain"/>
    <property type="match status" value="1"/>
</dbReference>